<protein>
    <submittedName>
        <fullName evidence="1">Uncharacterized protein</fullName>
    </submittedName>
</protein>
<accession>A0A8S9K6J5</accession>
<gene>
    <name evidence="1" type="ORF">F2Q70_00041290</name>
</gene>
<reference evidence="1" key="1">
    <citation type="submission" date="2019-12" db="EMBL/GenBank/DDBJ databases">
        <title>Genome sequencing and annotation of Brassica cretica.</title>
        <authorList>
            <person name="Studholme D.J."/>
            <person name="Sarris P.F."/>
        </authorList>
    </citation>
    <scope>NUCLEOTIDE SEQUENCE</scope>
    <source>
        <strain evidence="1">PFS-102/07</strain>
        <tissue evidence="1">Leaf</tissue>
    </source>
</reference>
<dbReference type="EMBL" id="QGKY02000190">
    <property type="protein sequence ID" value="KAF2590214.1"/>
    <property type="molecule type" value="Genomic_DNA"/>
</dbReference>
<dbReference type="PANTHER" id="PTHR31818">
    <property type="entry name" value="O-FUCOSYLTRANSFERASE 16"/>
    <property type="match status" value="1"/>
</dbReference>
<comment type="caution">
    <text evidence="1">The sequence shown here is derived from an EMBL/GenBank/DDBJ whole genome shotgun (WGS) entry which is preliminary data.</text>
</comment>
<name>A0A8S9K6J5_BRACR</name>
<evidence type="ECO:0000313" key="1">
    <source>
        <dbReference type="EMBL" id="KAF2590214.1"/>
    </source>
</evidence>
<proteinExistence type="predicted"/>
<organism evidence="1">
    <name type="scientific">Brassica cretica</name>
    <name type="common">Mustard</name>
    <dbReference type="NCBI Taxonomy" id="69181"/>
    <lineage>
        <taxon>Eukaryota</taxon>
        <taxon>Viridiplantae</taxon>
        <taxon>Streptophyta</taxon>
        <taxon>Embryophyta</taxon>
        <taxon>Tracheophyta</taxon>
        <taxon>Spermatophyta</taxon>
        <taxon>Magnoliopsida</taxon>
        <taxon>eudicotyledons</taxon>
        <taxon>Gunneridae</taxon>
        <taxon>Pentapetalae</taxon>
        <taxon>rosids</taxon>
        <taxon>malvids</taxon>
        <taxon>Brassicales</taxon>
        <taxon>Brassicaceae</taxon>
        <taxon>Brassiceae</taxon>
        <taxon>Brassica</taxon>
    </lineage>
</organism>
<sequence length="230" mass="26395">MDLTELLGRFGSSRSNSKPNYLLSRSPSTITVAVIRSCSELYHNLARESKRIGPFAVLLMEEGRQKDLQLLEEIIDKCLTHKLLQTIASRDKIFEDQKAMYPFCIGKSLASHFLHLTKLVLVVLSCSWFSHSQYFVVLVSLIYTSKVTVHSHQVESHCVAPSHVESINLENVLRQSDNGFVCRFEPDMLAFSGCYYGGGDKERRELASIRRRWKTLHVMPTLHTLREWLH</sequence>
<dbReference type="PANTHER" id="PTHR31818:SF1">
    <property type="entry name" value="O-FUCOSYLTRANSFERASE 16"/>
    <property type="match status" value="1"/>
</dbReference>
<dbReference type="AlphaFoldDB" id="A0A8S9K6J5"/>